<keyword evidence="4" id="KW-0328">Glycosyltransferase</keyword>
<evidence type="ECO:0000256" key="1">
    <source>
        <dbReference type="ARBA" id="ARBA00022679"/>
    </source>
</evidence>
<dbReference type="InterPro" id="IPR029044">
    <property type="entry name" value="Nucleotide-diphossugar_trans"/>
</dbReference>
<name>A0ABT0QCK0_9FLAO</name>
<dbReference type="EMBL" id="JAMFLZ010000002">
    <property type="protein sequence ID" value="MCL6294666.1"/>
    <property type="molecule type" value="Genomic_DNA"/>
</dbReference>
<dbReference type="InterPro" id="IPR001173">
    <property type="entry name" value="Glyco_trans_2-like"/>
</dbReference>
<dbReference type="SUPFAM" id="SSF53448">
    <property type="entry name" value="Nucleotide-diphospho-sugar transferases"/>
    <property type="match status" value="1"/>
</dbReference>
<organism evidence="4 5">
    <name type="scientific">Jejuia spongiicola</name>
    <dbReference type="NCBI Taxonomy" id="2942207"/>
    <lineage>
        <taxon>Bacteria</taxon>
        <taxon>Pseudomonadati</taxon>
        <taxon>Bacteroidota</taxon>
        <taxon>Flavobacteriia</taxon>
        <taxon>Flavobacteriales</taxon>
        <taxon>Flavobacteriaceae</taxon>
        <taxon>Jejuia</taxon>
    </lineage>
</organism>
<dbReference type="GO" id="GO:0016757">
    <property type="term" value="F:glycosyltransferase activity"/>
    <property type="evidence" value="ECO:0007669"/>
    <property type="project" value="UniProtKB-KW"/>
</dbReference>
<dbReference type="RefSeq" id="WP_249972503.1">
    <property type="nucleotide sequence ID" value="NZ_JAMFLZ010000002.1"/>
</dbReference>
<protein>
    <submittedName>
        <fullName evidence="4">Galactosyltransferase-related protein</fullName>
    </submittedName>
</protein>
<reference evidence="4" key="1">
    <citation type="submission" date="2022-05" db="EMBL/GenBank/DDBJ databases">
        <authorList>
            <person name="Park J.-S."/>
        </authorList>
    </citation>
    <scope>NUCLEOTIDE SEQUENCE</scope>
    <source>
        <strain evidence="4">2012CJ34-3</strain>
    </source>
</reference>
<gene>
    <name evidence="4" type="ORF">M3P09_06645</name>
</gene>
<dbReference type="Pfam" id="PF00535">
    <property type="entry name" value="Glycos_transf_2"/>
    <property type="match status" value="1"/>
</dbReference>
<proteinExistence type="predicted"/>
<evidence type="ECO:0000313" key="5">
    <source>
        <dbReference type="Proteomes" id="UP001165381"/>
    </source>
</evidence>
<comment type="caution">
    <text evidence="4">The sequence shown here is derived from an EMBL/GenBank/DDBJ whole genome shotgun (WGS) entry which is preliminary data.</text>
</comment>
<dbReference type="Proteomes" id="UP001165381">
    <property type="component" value="Unassembled WGS sequence"/>
</dbReference>
<keyword evidence="1" id="KW-0808">Transferase</keyword>
<sequence length="355" mass="41570">MITVALTYRNRDLQIVENCLDSFQNQTNTKFIVVLVDYGSVETCKNKLSILVSKYSFVKLIQCKTQQQLWCKSRAINIVLKPCETVSFFVGDIDMIYHPNFIKTLFNLQSKKDFSYFQVGFLSEAESKTKQAFNNYKISFKSTEEATGMTLYNTNVLKSINGYDEFYHGWGTEDTDVHVRLKQAGFNMSFYTDKVLMLHQWHPKNYRKKNDITPFHTTLEQINHEYLKLKQQTKSIKENLNFSWGNYNDADYDDLNKIDFSFKLTNKESEIKAFINNVLLAKSNKIIQVNISEHEAYKSLKQAIKSLVGKKTIQFLEMQRINNMLLEAIISNLRDKPYNFQYHIKNQTISLTIKL</sequence>
<dbReference type="Pfam" id="PF02709">
    <property type="entry name" value="Glyco_transf_7C"/>
    <property type="match status" value="1"/>
</dbReference>
<evidence type="ECO:0000313" key="4">
    <source>
        <dbReference type="EMBL" id="MCL6294666.1"/>
    </source>
</evidence>
<keyword evidence="5" id="KW-1185">Reference proteome</keyword>
<dbReference type="Gene3D" id="3.90.550.10">
    <property type="entry name" value="Spore Coat Polysaccharide Biosynthesis Protein SpsA, Chain A"/>
    <property type="match status" value="1"/>
</dbReference>
<dbReference type="InterPro" id="IPR027791">
    <property type="entry name" value="Galactosyl_T_C"/>
</dbReference>
<evidence type="ECO:0000259" key="2">
    <source>
        <dbReference type="Pfam" id="PF00535"/>
    </source>
</evidence>
<evidence type="ECO:0000259" key="3">
    <source>
        <dbReference type="Pfam" id="PF02709"/>
    </source>
</evidence>
<feature type="domain" description="Galactosyltransferase C-terminal" evidence="3">
    <location>
        <begin position="131"/>
        <end position="194"/>
    </location>
</feature>
<feature type="domain" description="Glycosyltransferase 2-like" evidence="2">
    <location>
        <begin position="4"/>
        <end position="125"/>
    </location>
</feature>
<accession>A0ABT0QCK0</accession>